<accession>A0A511ZE06</accession>
<organism evidence="2 3">
    <name type="scientific">Oceanobacillus sojae</name>
    <dbReference type="NCBI Taxonomy" id="582851"/>
    <lineage>
        <taxon>Bacteria</taxon>
        <taxon>Bacillati</taxon>
        <taxon>Bacillota</taxon>
        <taxon>Bacilli</taxon>
        <taxon>Bacillales</taxon>
        <taxon>Bacillaceae</taxon>
        <taxon>Oceanobacillus</taxon>
    </lineage>
</organism>
<reference evidence="2 3" key="1">
    <citation type="submission" date="2019-07" db="EMBL/GenBank/DDBJ databases">
        <title>Whole genome shotgun sequence of Oceanobacillus sojae NBRC 105379.</title>
        <authorList>
            <person name="Hosoyama A."/>
            <person name="Uohara A."/>
            <person name="Ohji S."/>
            <person name="Ichikawa N."/>
        </authorList>
    </citation>
    <scope>NUCLEOTIDE SEQUENCE [LARGE SCALE GENOMIC DNA]</scope>
    <source>
        <strain evidence="2 3">NBRC 105379</strain>
    </source>
</reference>
<feature type="transmembrane region" description="Helical" evidence="1">
    <location>
        <begin position="6"/>
        <end position="25"/>
    </location>
</feature>
<evidence type="ECO:0000313" key="2">
    <source>
        <dbReference type="EMBL" id="GEN85673.1"/>
    </source>
</evidence>
<keyword evidence="1" id="KW-1133">Transmembrane helix</keyword>
<dbReference type="OrthoDB" id="2971155at2"/>
<dbReference type="AlphaFoldDB" id="A0A511ZE06"/>
<dbReference type="Proteomes" id="UP000321558">
    <property type="component" value="Unassembled WGS sequence"/>
</dbReference>
<sequence length="61" mass="7112">MAIFYIIFGFFVLLIFNVMISAICTKMELSRQKSERMDRVTNMILVAMLVCSYIRILNVTV</sequence>
<proteinExistence type="predicted"/>
<dbReference type="EMBL" id="BJYM01000002">
    <property type="protein sequence ID" value="GEN85673.1"/>
    <property type="molecule type" value="Genomic_DNA"/>
</dbReference>
<protein>
    <submittedName>
        <fullName evidence="2">Uncharacterized protein</fullName>
    </submittedName>
</protein>
<keyword evidence="1" id="KW-0472">Membrane</keyword>
<comment type="caution">
    <text evidence="2">The sequence shown here is derived from an EMBL/GenBank/DDBJ whole genome shotgun (WGS) entry which is preliminary data.</text>
</comment>
<evidence type="ECO:0000313" key="3">
    <source>
        <dbReference type="Proteomes" id="UP000321558"/>
    </source>
</evidence>
<gene>
    <name evidence="2" type="ORF">OSO01_04120</name>
</gene>
<feature type="transmembrane region" description="Helical" evidence="1">
    <location>
        <begin position="37"/>
        <end position="56"/>
    </location>
</feature>
<dbReference type="RefSeq" id="WP_147208139.1">
    <property type="nucleotide sequence ID" value="NZ_BJYM01000002.1"/>
</dbReference>
<name>A0A511ZE06_9BACI</name>
<keyword evidence="1" id="KW-0812">Transmembrane</keyword>
<evidence type="ECO:0000256" key="1">
    <source>
        <dbReference type="SAM" id="Phobius"/>
    </source>
</evidence>
<keyword evidence="3" id="KW-1185">Reference proteome</keyword>